<dbReference type="EMBL" id="MKKU01000088">
    <property type="protein sequence ID" value="RNF25327.1"/>
    <property type="molecule type" value="Genomic_DNA"/>
</dbReference>
<organism evidence="3 4">
    <name type="scientific">Trypanosoma conorhini</name>
    <dbReference type="NCBI Taxonomy" id="83891"/>
    <lineage>
        <taxon>Eukaryota</taxon>
        <taxon>Discoba</taxon>
        <taxon>Euglenozoa</taxon>
        <taxon>Kinetoplastea</taxon>
        <taxon>Metakinetoplastina</taxon>
        <taxon>Trypanosomatida</taxon>
        <taxon>Trypanosomatidae</taxon>
        <taxon>Trypanosoma</taxon>
    </lineage>
</organism>
<comment type="caution">
    <text evidence="3">The sequence shown here is derived from an EMBL/GenBank/DDBJ whole genome shotgun (WGS) entry which is preliminary data.</text>
</comment>
<feature type="region of interest" description="Disordered" evidence="1">
    <location>
        <begin position="117"/>
        <end position="162"/>
    </location>
</feature>
<evidence type="ECO:0000259" key="2">
    <source>
        <dbReference type="Pfam" id="PF25406"/>
    </source>
</evidence>
<accession>A0A3R7NQ45</accession>
<sequence>MRRGGAQAPLTAFVPNLSINRSGASPNDRTNLDVSGNDRQGPSTANTTTNAGGPRCWNAFASAATSSDSNHNNNSSRYTNNNDTISGYDQSSPTPHNASVFLPAEASGAKRVEIGLHSSRPDDASNGNIIKGYASARSNKDSGRMNRRINVSSSGGGGSTFATHVDTRGAVARCGWGMSHSRSHDNAQSIFAPGSAGRAPRRDAERIPLRTPSSSSLNDDDSSSSSSFAPEASELSLTESVLLDFDAEPVVPPGVLSASQPCGFAWIRHPCHTIVLSLLRSRDLFLPRYADLAEYHMSEVFLHYISLCCQGAYFVRYETKSSPKERFFSIRMLPRDMTTRHSEKIPYLAWTMHRTGVQLAGCVPLEQLVGITVNTRSASFHPHMLSLRTIVGPRVDNHRVKLPTEGAFSLWFTARRHGTAISVDILTCNSIVLDIWTKAFKGLVSVNSSSVVQVPLTSAGGSAGLEELTKEAQQQLKNGIQ</sequence>
<reference evidence="3 4" key="1">
    <citation type="journal article" date="2018" name="BMC Genomics">
        <title>Genomic comparison of Trypanosoma conorhini and Trypanosoma rangeli to Trypanosoma cruzi strains of high and low virulence.</title>
        <authorList>
            <person name="Bradwell K.R."/>
            <person name="Koparde V.N."/>
            <person name="Matveyev A.V."/>
            <person name="Serrano M.G."/>
            <person name="Alves J.M."/>
            <person name="Parikh H."/>
            <person name="Huang B."/>
            <person name="Lee V."/>
            <person name="Espinosa-Alvarez O."/>
            <person name="Ortiz P.A."/>
            <person name="Costa-Martins A.G."/>
            <person name="Teixeira M.M."/>
            <person name="Buck G.A."/>
        </authorList>
    </citation>
    <scope>NUCLEOTIDE SEQUENCE [LARGE SCALE GENOMIC DNA]</scope>
    <source>
        <strain evidence="3 4">025E</strain>
    </source>
</reference>
<proteinExistence type="predicted"/>
<feature type="compositionally biased region" description="Low complexity" evidence="1">
    <location>
        <begin position="61"/>
        <end position="82"/>
    </location>
</feature>
<dbReference type="RefSeq" id="XP_029230688.1">
    <property type="nucleotide sequence ID" value="XM_029369278.1"/>
</dbReference>
<protein>
    <recommendedName>
        <fullName evidence="2">PH-like domain-containing protein</fullName>
    </recommendedName>
</protein>
<feature type="region of interest" description="Disordered" evidence="1">
    <location>
        <begin position="1"/>
        <end position="98"/>
    </location>
</feature>
<feature type="compositionally biased region" description="Low complexity" evidence="1">
    <location>
        <begin position="212"/>
        <end position="231"/>
    </location>
</feature>
<feature type="compositionally biased region" description="Polar residues" evidence="1">
    <location>
        <begin position="17"/>
        <end position="51"/>
    </location>
</feature>
<keyword evidence="4" id="KW-1185">Reference proteome</keyword>
<dbReference type="AlphaFoldDB" id="A0A3R7NQ45"/>
<evidence type="ECO:0000313" key="3">
    <source>
        <dbReference type="EMBL" id="RNF25327.1"/>
    </source>
</evidence>
<dbReference type="Proteomes" id="UP000284403">
    <property type="component" value="Unassembled WGS sequence"/>
</dbReference>
<gene>
    <name evidence="3" type="ORF">Tco025E_02350</name>
</gene>
<dbReference type="InterPro" id="IPR057608">
    <property type="entry name" value="PH_2_kinetoplastids"/>
</dbReference>
<feature type="compositionally biased region" description="Polar residues" evidence="1">
    <location>
        <begin position="83"/>
        <end position="97"/>
    </location>
</feature>
<dbReference type="OrthoDB" id="263079at2759"/>
<evidence type="ECO:0000313" key="4">
    <source>
        <dbReference type="Proteomes" id="UP000284403"/>
    </source>
</evidence>
<dbReference type="Pfam" id="PF25406">
    <property type="entry name" value="PH_31"/>
    <property type="match status" value="1"/>
</dbReference>
<dbReference type="GeneID" id="40315961"/>
<feature type="domain" description="PH-like" evidence="2">
    <location>
        <begin position="264"/>
        <end position="448"/>
    </location>
</feature>
<feature type="region of interest" description="Disordered" evidence="1">
    <location>
        <begin position="181"/>
        <end position="231"/>
    </location>
</feature>
<name>A0A3R7NQ45_9TRYP</name>
<evidence type="ECO:0000256" key="1">
    <source>
        <dbReference type="SAM" id="MobiDB-lite"/>
    </source>
</evidence>